<dbReference type="NCBIfam" id="TIGR01730">
    <property type="entry name" value="RND_mfp"/>
    <property type="match status" value="1"/>
</dbReference>
<dbReference type="PANTHER" id="PTHR30097:SF4">
    <property type="entry name" value="SLR6042 PROTEIN"/>
    <property type="match status" value="1"/>
</dbReference>
<evidence type="ECO:0000313" key="6">
    <source>
        <dbReference type="Proteomes" id="UP000236340"/>
    </source>
</evidence>
<dbReference type="RefSeq" id="WP_103115106.1">
    <property type="nucleotide sequence ID" value="NZ_PPFX01000012.1"/>
</dbReference>
<dbReference type="InterPro" id="IPR051909">
    <property type="entry name" value="MFP_Cation_Efflux"/>
</dbReference>
<dbReference type="GO" id="GO:0060003">
    <property type="term" value="P:copper ion export"/>
    <property type="evidence" value="ECO:0007669"/>
    <property type="project" value="TreeGrafter"/>
</dbReference>
<comment type="similarity">
    <text evidence="1">Belongs to the membrane fusion protein (MFP) (TC 8.A.1) family.</text>
</comment>
<keyword evidence="3" id="KW-0175">Coiled coil</keyword>
<feature type="domain" description="CzcB-like C-terminal circularly permuted SH3-like" evidence="4">
    <location>
        <begin position="293"/>
        <end position="351"/>
    </location>
</feature>
<dbReference type="GO" id="GO:0022857">
    <property type="term" value="F:transmembrane transporter activity"/>
    <property type="evidence" value="ECO:0007669"/>
    <property type="project" value="InterPro"/>
</dbReference>
<reference evidence="5 6" key="1">
    <citation type="journal article" date="2018" name="Genome Announc.">
        <title>Genome Sequence of Geothermobacter sp. HR-1 Iron Reducer from the Loihi Seamount.</title>
        <authorList>
            <person name="Smith H."/>
            <person name="Abuyen K."/>
            <person name="Tremblay J."/>
            <person name="Savalia P."/>
            <person name="Perez-Rodriguez I."/>
            <person name="Emerson D."/>
            <person name="Tully B."/>
            <person name="Amend J."/>
        </authorList>
    </citation>
    <scope>NUCLEOTIDE SEQUENCE [LARGE SCALE GENOMIC DNA]</scope>
    <source>
        <strain evidence="5 6">HR-1</strain>
    </source>
</reference>
<dbReference type="OrthoDB" id="9772050at2"/>
<dbReference type="GO" id="GO:0016020">
    <property type="term" value="C:membrane"/>
    <property type="evidence" value="ECO:0007669"/>
    <property type="project" value="InterPro"/>
</dbReference>
<dbReference type="Proteomes" id="UP000236340">
    <property type="component" value="Unassembled WGS sequence"/>
</dbReference>
<dbReference type="Pfam" id="PF25975">
    <property type="entry name" value="CzcB_C"/>
    <property type="match status" value="1"/>
</dbReference>
<dbReference type="EMBL" id="PPFX01000012">
    <property type="protein sequence ID" value="PNU20520.1"/>
    <property type="molecule type" value="Genomic_DNA"/>
</dbReference>
<organism evidence="5 6">
    <name type="scientific">Geothermobacter hydrogeniphilus</name>
    <dbReference type="NCBI Taxonomy" id="1969733"/>
    <lineage>
        <taxon>Bacteria</taxon>
        <taxon>Pseudomonadati</taxon>
        <taxon>Thermodesulfobacteriota</taxon>
        <taxon>Desulfuromonadia</taxon>
        <taxon>Desulfuromonadales</taxon>
        <taxon>Geothermobacteraceae</taxon>
        <taxon>Geothermobacter</taxon>
    </lineage>
</organism>
<keyword evidence="2" id="KW-0813">Transport</keyword>
<evidence type="ECO:0000256" key="2">
    <source>
        <dbReference type="ARBA" id="ARBA00022448"/>
    </source>
</evidence>
<dbReference type="InterPro" id="IPR006143">
    <property type="entry name" value="RND_pump_MFP"/>
</dbReference>
<proteinExistence type="inferred from homology"/>
<dbReference type="Gene3D" id="2.40.30.170">
    <property type="match status" value="1"/>
</dbReference>
<name>A0A2K2HBA1_9BACT</name>
<evidence type="ECO:0000256" key="1">
    <source>
        <dbReference type="ARBA" id="ARBA00009477"/>
    </source>
</evidence>
<dbReference type="SUPFAM" id="SSF111369">
    <property type="entry name" value="HlyD-like secretion proteins"/>
    <property type="match status" value="1"/>
</dbReference>
<dbReference type="InterPro" id="IPR058649">
    <property type="entry name" value="CzcB_C"/>
</dbReference>
<dbReference type="Gene3D" id="1.10.287.470">
    <property type="entry name" value="Helix hairpin bin"/>
    <property type="match status" value="1"/>
</dbReference>
<evidence type="ECO:0000256" key="3">
    <source>
        <dbReference type="SAM" id="Coils"/>
    </source>
</evidence>
<evidence type="ECO:0000259" key="4">
    <source>
        <dbReference type="Pfam" id="PF25975"/>
    </source>
</evidence>
<gene>
    <name evidence="5" type="ORF">C2E25_07315</name>
</gene>
<dbReference type="GO" id="GO:0015679">
    <property type="term" value="P:plasma membrane copper ion transport"/>
    <property type="evidence" value="ECO:0007669"/>
    <property type="project" value="TreeGrafter"/>
</dbReference>
<dbReference type="GO" id="GO:0030313">
    <property type="term" value="C:cell envelope"/>
    <property type="evidence" value="ECO:0007669"/>
    <property type="project" value="TreeGrafter"/>
</dbReference>
<comment type="caution">
    <text evidence="5">The sequence shown here is derived from an EMBL/GenBank/DDBJ whole genome shotgun (WGS) entry which is preliminary data.</text>
</comment>
<dbReference type="AlphaFoldDB" id="A0A2K2HBA1"/>
<feature type="coiled-coil region" evidence="3">
    <location>
        <begin position="113"/>
        <end position="178"/>
    </location>
</feature>
<evidence type="ECO:0000313" key="5">
    <source>
        <dbReference type="EMBL" id="PNU20520.1"/>
    </source>
</evidence>
<sequence length="366" mass="40208">MKNKFLTILLMVVVFIGFGAYVLLHIEPRDSVAGKITTDSSSAPGPLISTAYPAKRTFTRKVPWVGTLESQASIELTALVAGRVEAIDAEDQRPVKMGQSVIRLGGPQIEDTHARLTAQIESLKIQVQLSQETLVRLEENLKTRLSTKAQVAAAQETKVKLETQLRDARLNLKILNRQSHMTAPMNGIFTNRRVSVGQEVAAGQVVGDVIDTGRLRVKASLFPPRDLELRGREASVRLNESQTVTGIVRQVFPLASSTGAVTVWIEGPQIDTRLRPGQTVGGEIVVQPRSGVLAVPESAIVYDAQDHPFLFVGKDGTYERLGIQTGMAQDGWVEILSGLRGDQLVVVRGAYELFYRKFNEQFKVQD</sequence>
<accession>A0A2K2HBA1</accession>
<dbReference type="Gene3D" id="2.40.420.20">
    <property type="match status" value="1"/>
</dbReference>
<dbReference type="Gene3D" id="2.40.50.100">
    <property type="match status" value="1"/>
</dbReference>
<dbReference type="PANTHER" id="PTHR30097">
    <property type="entry name" value="CATION EFFLUX SYSTEM PROTEIN CUSB"/>
    <property type="match status" value="1"/>
</dbReference>
<protein>
    <recommendedName>
        <fullName evidence="4">CzcB-like C-terminal circularly permuted SH3-like domain-containing protein</fullName>
    </recommendedName>
</protein>